<organism evidence="1">
    <name type="scientific">Amphimedon queenslandica</name>
    <name type="common">Sponge</name>
    <dbReference type="NCBI Taxonomy" id="400682"/>
    <lineage>
        <taxon>Eukaryota</taxon>
        <taxon>Metazoa</taxon>
        <taxon>Porifera</taxon>
        <taxon>Demospongiae</taxon>
        <taxon>Heteroscleromorpha</taxon>
        <taxon>Haplosclerida</taxon>
        <taxon>Niphatidae</taxon>
        <taxon>Amphimedon</taxon>
    </lineage>
</organism>
<accession>A0A1X7T6E8</accession>
<evidence type="ECO:0000313" key="1">
    <source>
        <dbReference type="EnsemblMetazoa" id="Aqu2.1.10093_001"/>
    </source>
</evidence>
<dbReference type="InParanoid" id="A0A1X7T6E8"/>
<dbReference type="EnsemblMetazoa" id="Aqu2.1.10093_001">
    <property type="protein sequence ID" value="Aqu2.1.10093_001"/>
    <property type="gene ID" value="Aqu2.1.10093"/>
</dbReference>
<dbReference type="AlphaFoldDB" id="A0A1X7T6E8"/>
<reference evidence="1" key="1">
    <citation type="submission" date="2017-05" db="UniProtKB">
        <authorList>
            <consortium name="EnsemblMetazoa"/>
        </authorList>
    </citation>
    <scope>IDENTIFICATION</scope>
</reference>
<name>A0A1X7T6E8_AMPQE</name>
<protein>
    <submittedName>
        <fullName evidence="1">Uncharacterized protein</fullName>
    </submittedName>
</protein>
<proteinExistence type="predicted"/>
<sequence length="50" mass="5684">MVLGEERTGSETQDHFSPKGDVVACWRQEVLIYTCFDLTGVDVMLDSNYK</sequence>